<dbReference type="Proteomes" id="UP000295724">
    <property type="component" value="Unassembled WGS sequence"/>
</dbReference>
<dbReference type="NCBIfam" id="TIGR00254">
    <property type="entry name" value="GGDEF"/>
    <property type="match status" value="1"/>
</dbReference>
<keyword evidence="5" id="KW-0472">Membrane</keyword>
<dbReference type="Gene3D" id="3.30.70.270">
    <property type="match status" value="1"/>
</dbReference>
<evidence type="ECO:0000256" key="1">
    <source>
        <dbReference type="ARBA" id="ARBA00001946"/>
    </source>
</evidence>
<comment type="cofactor">
    <cofactor evidence="1">
        <name>Mg(2+)</name>
        <dbReference type="ChEBI" id="CHEBI:18420"/>
    </cofactor>
</comment>
<dbReference type="SMART" id="SM00267">
    <property type="entry name" value="GGDEF"/>
    <property type="match status" value="1"/>
</dbReference>
<proteinExistence type="predicted"/>
<evidence type="ECO:0000256" key="3">
    <source>
        <dbReference type="ARBA" id="ARBA00034247"/>
    </source>
</evidence>
<evidence type="ECO:0000256" key="2">
    <source>
        <dbReference type="ARBA" id="ARBA00012528"/>
    </source>
</evidence>
<evidence type="ECO:0000313" key="8">
    <source>
        <dbReference type="Proteomes" id="UP000295724"/>
    </source>
</evidence>
<dbReference type="InterPro" id="IPR000160">
    <property type="entry name" value="GGDEF_dom"/>
</dbReference>
<dbReference type="EMBL" id="SNZB01000004">
    <property type="protein sequence ID" value="TDR19335.1"/>
    <property type="molecule type" value="Genomic_DNA"/>
</dbReference>
<dbReference type="InterPro" id="IPR029787">
    <property type="entry name" value="Nucleotide_cyclase"/>
</dbReference>
<dbReference type="AlphaFoldDB" id="A0A4R6XIM6"/>
<evidence type="ECO:0000313" key="7">
    <source>
        <dbReference type="EMBL" id="TDR19335.1"/>
    </source>
</evidence>
<gene>
    <name evidence="7" type="ORF">C8D91_1884</name>
</gene>
<comment type="caution">
    <text evidence="7">The sequence shown here is derived from an EMBL/GenBank/DDBJ whole genome shotgun (WGS) entry which is preliminary data.</text>
</comment>
<dbReference type="PANTHER" id="PTHR45138:SF9">
    <property type="entry name" value="DIGUANYLATE CYCLASE DGCM-RELATED"/>
    <property type="match status" value="1"/>
</dbReference>
<dbReference type="FunFam" id="3.30.70.270:FF:000001">
    <property type="entry name" value="Diguanylate cyclase domain protein"/>
    <property type="match status" value="1"/>
</dbReference>
<dbReference type="PANTHER" id="PTHR45138">
    <property type="entry name" value="REGULATORY COMPONENTS OF SENSORY TRANSDUCTION SYSTEM"/>
    <property type="match status" value="1"/>
</dbReference>
<keyword evidence="4" id="KW-0175">Coiled coil</keyword>
<evidence type="ECO:0000256" key="4">
    <source>
        <dbReference type="SAM" id="Coils"/>
    </source>
</evidence>
<dbReference type="SUPFAM" id="SSF55073">
    <property type="entry name" value="Nucleotide cyclase"/>
    <property type="match status" value="1"/>
</dbReference>
<keyword evidence="5" id="KW-0812">Transmembrane</keyword>
<feature type="domain" description="GGDEF" evidence="6">
    <location>
        <begin position="445"/>
        <end position="578"/>
    </location>
</feature>
<feature type="coiled-coil region" evidence="4">
    <location>
        <begin position="359"/>
        <end position="388"/>
    </location>
</feature>
<comment type="catalytic activity">
    <reaction evidence="3">
        <text>2 GTP = 3',3'-c-di-GMP + 2 diphosphate</text>
        <dbReference type="Rhea" id="RHEA:24898"/>
        <dbReference type="ChEBI" id="CHEBI:33019"/>
        <dbReference type="ChEBI" id="CHEBI:37565"/>
        <dbReference type="ChEBI" id="CHEBI:58805"/>
        <dbReference type="EC" id="2.7.7.65"/>
    </reaction>
</comment>
<name>A0A4R6XIM6_9GAMM</name>
<organism evidence="7 8">
    <name type="scientific">Marinicella litoralis</name>
    <dbReference type="NCBI Taxonomy" id="644220"/>
    <lineage>
        <taxon>Bacteria</taxon>
        <taxon>Pseudomonadati</taxon>
        <taxon>Pseudomonadota</taxon>
        <taxon>Gammaproteobacteria</taxon>
        <taxon>Lysobacterales</taxon>
        <taxon>Marinicellaceae</taxon>
        <taxon>Marinicella</taxon>
    </lineage>
</organism>
<dbReference type="CDD" id="cd01949">
    <property type="entry name" value="GGDEF"/>
    <property type="match status" value="1"/>
</dbReference>
<evidence type="ECO:0000259" key="6">
    <source>
        <dbReference type="PROSITE" id="PS50887"/>
    </source>
</evidence>
<feature type="transmembrane region" description="Helical" evidence="5">
    <location>
        <begin position="385"/>
        <end position="402"/>
    </location>
</feature>
<sequence>MLFLCVCTSFAQISVKSSGEPQYITDELLRLESLRINNPQLFGDGLDALAFEQMKMSSYQQCHYAFLRAYQKAFKGESKQAIKVMENLIPSCDDLRVRVRLNALIANISVIGGNYLKASNHIDLVIQNAEQTADTTTKTLAYSAAAIVYNLLDQRELGVKYSELLYNLEPTDKNLCHLHYSSNVHHLDGNNPPKEFSEIKEMSGQCKSSGNLLYSQFLILDNIKWKLAQDRLDENALGEIEAEIRNIDAEIQNSPYKNILGIFAAIKAKFYWFKSENKLAQSHALNALKLNQDLGNTEQLIMALEVLEKVSKDNGDFQSSYNYLKKINKTQLSMYDETQAKQMAFMAVKHSNLAKVFEIEQLNRQKEVLELEKKLANQEANNQRLIILLILTVLAMMVLWLFKIKKRHDYFRDVSEIDHLTKVLTRKAFEEQVKVQLENCEKTNSPINIAIMDLDLFKNVNDSHGHLIGDWVLKNVVYAIKELVEENMILARLGGEEFCIVMADVDCETMRNKLEMMRSAIETLDCSESGAKLSVTASFGYTSSVTSGYSLPLLLTHADVALFDAKKHGRNQVVKFKTLQGRT</sequence>
<keyword evidence="8" id="KW-1185">Reference proteome</keyword>
<evidence type="ECO:0000256" key="5">
    <source>
        <dbReference type="SAM" id="Phobius"/>
    </source>
</evidence>
<dbReference type="InterPro" id="IPR050469">
    <property type="entry name" value="Diguanylate_Cyclase"/>
</dbReference>
<dbReference type="RefSeq" id="WP_162846848.1">
    <property type="nucleotide sequence ID" value="NZ_SNZB01000004.1"/>
</dbReference>
<reference evidence="7 8" key="1">
    <citation type="submission" date="2019-03" db="EMBL/GenBank/DDBJ databases">
        <title>Genomic Encyclopedia of Type Strains, Phase IV (KMG-IV): sequencing the most valuable type-strain genomes for metagenomic binning, comparative biology and taxonomic classification.</title>
        <authorList>
            <person name="Goeker M."/>
        </authorList>
    </citation>
    <scope>NUCLEOTIDE SEQUENCE [LARGE SCALE GENOMIC DNA]</scope>
    <source>
        <strain evidence="7 8">DSM 25488</strain>
    </source>
</reference>
<accession>A0A4R6XIM6</accession>
<dbReference type="InterPro" id="IPR043128">
    <property type="entry name" value="Rev_trsase/Diguanyl_cyclase"/>
</dbReference>
<dbReference type="PROSITE" id="PS50887">
    <property type="entry name" value="GGDEF"/>
    <property type="match status" value="1"/>
</dbReference>
<keyword evidence="5" id="KW-1133">Transmembrane helix</keyword>
<protein>
    <recommendedName>
        <fullName evidence="2">diguanylate cyclase</fullName>
        <ecNumber evidence="2">2.7.7.65</ecNumber>
    </recommendedName>
</protein>
<dbReference type="Pfam" id="PF00990">
    <property type="entry name" value="GGDEF"/>
    <property type="match status" value="1"/>
</dbReference>
<dbReference type="EC" id="2.7.7.65" evidence="2"/>
<dbReference type="GO" id="GO:0052621">
    <property type="term" value="F:diguanylate cyclase activity"/>
    <property type="evidence" value="ECO:0007669"/>
    <property type="project" value="UniProtKB-EC"/>
</dbReference>